<feature type="domain" description="Pyrroline-5-carboxylate reductase catalytic N-terminal" evidence="10">
    <location>
        <begin position="4"/>
        <end position="100"/>
    </location>
</feature>
<keyword evidence="4 6" id="KW-0560">Oxidoreductase</keyword>
<keyword evidence="3 6" id="KW-0521">NADP</keyword>
<evidence type="ECO:0000259" key="11">
    <source>
        <dbReference type="Pfam" id="PF14748"/>
    </source>
</evidence>
<dbReference type="PIRSF" id="PIRSF000193">
    <property type="entry name" value="Pyrrol-5-carb_rd"/>
    <property type="match status" value="1"/>
</dbReference>
<feature type="binding site" evidence="8">
    <location>
        <begin position="71"/>
        <end position="74"/>
    </location>
    <ligand>
        <name>NADP(+)</name>
        <dbReference type="ChEBI" id="CHEBI:58349"/>
    </ligand>
</feature>
<name>A0A498D4J6_9BACI</name>
<feature type="domain" description="Pyrroline-5-carboxylate reductase dimerisation" evidence="11">
    <location>
        <begin position="163"/>
        <end position="267"/>
    </location>
</feature>
<dbReference type="EC" id="1.5.1.2" evidence="6 7"/>
<dbReference type="NCBIfam" id="TIGR00112">
    <property type="entry name" value="proC"/>
    <property type="match status" value="1"/>
</dbReference>
<dbReference type="Pfam" id="PF03807">
    <property type="entry name" value="F420_oxidored"/>
    <property type="match status" value="1"/>
</dbReference>
<evidence type="ECO:0000256" key="2">
    <source>
        <dbReference type="ARBA" id="ARBA00022650"/>
    </source>
</evidence>
<comment type="function">
    <text evidence="5 6">Catalyzes the reduction of 1-pyrroline-5-carboxylate (PCA) to L-proline.</text>
</comment>
<comment type="caution">
    <text evidence="12">The sequence shown here is derived from an EMBL/GenBank/DDBJ whole genome shotgun (WGS) entry which is preliminary data.</text>
</comment>
<dbReference type="Gene3D" id="3.40.50.720">
    <property type="entry name" value="NAD(P)-binding Rossmann-like Domain"/>
    <property type="match status" value="1"/>
</dbReference>
<dbReference type="InterPro" id="IPR029036">
    <property type="entry name" value="P5CR_dimer"/>
</dbReference>
<protein>
    <recommendedName>
        <fullName evidence="6 7">Pyrroline-5-carboxylate reductase</fullName>
        <shortName evidence="6">P5C reductase</shortName>
        <shortName evidence="6">P5CR</shortName>
        <ecNumber evidence="6 7">1.5.1.2</ecNumber>
    </recommendedName>
    <alternativeName>
        <fullName evidence="6">PCA reductase</fullName>
    </alternativeName>
</protein>
<accession>A0A498D4J6</accession>
<dbReference type="InterPro" id="IPR053790">
    <property type="entry name" value="P5CR-like_CS"/>
</dbReference>
<dbReference type="EMBL" id="RCHR01000007">
    <property type="protein sequence ID" value="RLL41721.1"/>
    <property type="molecule type" value="Genomic_DNA"/>
</dbReference>
<dbReference type="GO" id="GO:0055129">
    <property type="term" value="P:L-proline biosynthetic process"/>
    <property type="evidence" value="ECO:0007669"/>
    <property type="project" value="UniProtKB-UniRule"/>
</dbReference>
<comment type="subcellular location">
    <subcellularLocation>
        <location evidence="6">Cytoplasm</location>
    </subcellularLocation>
</comment>
<evidence type="ECO:0000256" key="8">
    <source>
        <dbReference type="PIRSR" id="PIRSR000193-1"/>
    </source>
</evidence>
<dbReference type="RefSeq" id="WP_121524561.1">
    <property type="nucleotide sequence ID" value="NZ_RCHR01000007.1"/>
</dbReference>
<dbReference type="InterPro" id="IPR036291">
    <property type="entry name" value="NAD(P)-bd_dom_sf"/>
</dbReference>
<comment type="pathway">
    <text evidence="6 9">Amino-acid biosynthesis; L-proline biosynthesis; L-proline from L-glutamate 5-semialdehyde: step 1/1.</text>
</comment>
<dbReference type="SUPFAM" id="SSF48179">
    <property type="entry name" value="6-phosphogluconate dehydrogenase C-terminal domain-like"/>
    <property type="match status" value="1"/>
</dbReference>
<evidence type="ECO:0000256" key="3">
    <source>
        <dbReference type="ARBA" id="ARBA00022857"/>
    </source>
</evidence>
<dbReference type="GO" id="GO:0005737">
    <property type="term" value="C:cytoplasm"/>
    <property type="evidence" value="ECO:0007669"/>
    <property type="project" value="UniProtKB-SubCell"/>
</dbReference>
<comment type="catalytic activity">
    <reaction evidence="6 9">
        <text>L-proline + NADP(+) = (S)-1-pyrroline-5-carboxylate + NADPH + 2 H(+)</text>
        <dbReference type="Rhea" id="RHEA:14109"/>
        <dbReference type="ChEBI" id="CHEBI:15378"/>
        <dbReference type="ChEBI" id="CHEBI:17388"/>
        <dbReference type="ChEBI" id="CHEBI:57783"/>
        <dbReference type="ChEBI" id="CHEBI:58349"/>
        <dbReference type="ChEBI" id="CHEBI:60039"/>
        <dbReference type="EC" id="1.5.1.2"/>
    </reaction>
</comment>
<dbReference type="PANTHER" id="PTHR11645">
    <property type="entry name" value="PYRROLINE-5-CARBOXYLATE REDUCTASE"/>
    <property type="match status" value="1"/>
</dbReference>
<dbReference type="InterPro" id="IPR000304">
    <property type="entry name" value="Pyrroline-COOH_reductase"/>
</dbReference>
<dbReference type="SUPFAM" id="SSF51735">
    <property type="entry name" value="NAD(P)-binding Rossmann-fold domains"/>
    <property type="match status" value="1"/>
</dbReference>
<dbReference type="PANTHER" id="PTHR11645:SF49">
    <property type="entry name" value="PYRROLINE-5-CARBOXYLATE REDUCTASE 1"/>
    <property type="match status" value="1"/>
</dbReference>
<dbReference type="PROSITE" id="PS00521">
    <property type="entry name" value="P5CR"/>
    <property type="match status" value="1"/>
</dbReference>
<keyword evidence="6 9" id="KW-0028">Amino-acid biosynthesis</keyword>
<sequence>MNKKIAFVGAGSIAEAIVSGIINAKVVPASNLFVTNRENTQRLEELSARYQVNALSDREEVISNADIVVLAMKPYDLEQSLSAIKGYLKEDQFIISILAGVSTERITELAGINIPVVRVMPNTSAFIGFSATALSKGKFAKEEHLLQAEQLFQTVGTTVLVPEKDMHTITAISGSGPAYIYYIVEAMEKAAIEAGLDSNIAKELITQTVIGAGNMLKLSGEEPDILRKKITSPKGTTEAGIEILEKHHVQRIMMECVKSAKERSEELGK</sequence>
<evidence type="ECO:0000313" key="13">
    <source>
        <dbReference type="Proteomes" id="UP000270219"/>
    </source>
</evidence>
<dbReference type="OrthoDB" id="9805754at2"/>
<dbReference type="UniPathway" id="UPA00098">
    <property type="reaction ID" value="UER00361"/>
</dbReference>
<evidence type="ECO:0000259" key="10">
    <source>
        <dbReference type="Pfam" id="PF03807"/>
    </source>
</evidence>
<dbReference type="HAMAP" id="MF_01925">
    <property type="entry name" value="P5C_reductase"/>
    <property type="match status" value="1"/>
</dbReference>
<gene>
    <name evidence="6 12" type="primary">proC</name>
    <name evidence="12" type="ORF">D8M04_16760</name>
</gene>
<dbReference type="InterPro" id="IPR028939">
    <property type="entry name" value="P5C_Rdtase_cat_N"/>
</dbReference>
<keyword evidence="13" id="KW-1185">Reference proteome</keyword>
<keyword evidence="6" id="KW-0963">Cytoplasm</keyword>
<comment type="similarity">
    <text evidence="1 6 9">Belongs to the pyrroline-5-carboxylate reductase family.</text>
</comment>
<evidence type="ECO:0000256" key="9">
    <source>
        <dbReference type="RuleBase" id="RU003903"/>
    </source>
</evidence>
<proteinExistence type="inferred from homology"/>
<comment type="catalytic activity">
    <reaction evidence="6">
        <text>L-proline + NAD(+) = (S)-1-pyrroline-5-carboxylate + NADH + 2 H(+)</text>
        <dbReference type="Rhea" id="RHEA:14105"/>
        <dbReference type="ChEBI" id="CHEBI:15378"/>
        <dbReference type="ChEBI" id="CHEBI:17388"/>
        <dbReference type="ChEBI" id="CHEBI:57540"/>
        <dbReference type="ChEBI" id="CHEBI:57945"/>
        <dbReference type="ChEBI" id="CHEBI:60039"/>
        <dbReference type="EC" id="1.5.1.2"/>
    </reaction>
</comment>
<dbReference type="Gene3D" id="1.10.3730.10">
    <property type="entry name" value="ProC C-terminal domain-like"/>
    <property type="match status" value="1"/>
</dbReference>
<evidence type="ECO:0000256" key="5">
    <source>
        <dbReference type="ARBA" id="ARBA00058118"/>
    </source>
</evidence>
<evidence type="ECO:0000256" key="7">
    <source>
        <dbReference type="NCBIfam" id="TIGR00112"/>
    </source>
</evidence>
<reference evidence="12 13" key="1">
    <citation type="submission" date="2018-10" db="EMBL/GenBank/DDBJ databases">
        <title>Oceanobacillus sp. YLB-02 draft genome.</title>
        <authorList>
            <person name="Yu L."/>
        </authorList>
    </citation>
    <scope>NUCLEOTIDE SEQUENCE [LARGE SCALE GENOMIC DNA]</scope>
    <source>
        <strain evidence="12 13">YLB-02</strain>
    </source>
</reference>
<evidence type="ECO:0000256" key="1">
    <source>
        <dbReference type="ARBA" id="ARBA00005525"/>
    </source>
</evidence>
<dbReference type="AlphaFoldDB" id="A0A498D4J6"/>
<dbReference type="FunFam" id="1.10.3730.10:FF:000001">
    <property type="entry name" value="Pyrroline-5-carboxylate reductase"/>
    <property type="match status" value="1"/>
</dbReference>
<evidence type="ECO:0000313" key="12">
    <source>
        <dbReference type="EMBL" id="RLL41721.1"/>
    </source>
</evidence>
<dbReference type="Pfam" id="PF14748">
    <property type="entry name" value="P5CR_dimer"/>
    <property type="match status" value="1"/>
</dbReference>
<dbReference type="GO" id="GO:0004735">
    <property type="term" value="F:pyrroline-5-carboxylate reductase activity"/>
    <property type="evidence" value="ECO:0007669"/>
    <property type="project" value="UniProtKB-UniRule"/>
</dbReference>
<dbReference type="Proteomes" id="UP000270219">
    <property type="component" value="Unassembled WGS sequence"/>
</dbReference>
<evidence type="ECO:0000256" key="4">
    <source>
        <dbReference type="ARBA" id="ARBA00023002"/>
    </source>
</evidence>
<keyword evidence="2 6" id="KW-0641">Proline biosynthesis</keyword>
<evidence type="ECO:0000256" key="6">
    <source>
        <dbReference type="HAMAP-Rule" id="MF_01925"/>
    </source>
</evidence>
<dbReference type="InterPro" id="IPR008927">
    <property type="entry name" value="6-PGluconate_DH-like_C_sf"/>
</dbReference>
<organism evidence="12 13">
    <name type="scientific">Oceanobacillus piezotolerans</name>
    <dbReference type="NCBI Taxonomy" id="2448030"/>
    <lineage>
        <taxon>Bacteria</taxon>
        <taxon>Bacillati</taxon>
        <taxon>Bacillota</taxon>
        <taxon>Bacilli</taxon>
        <taxon>Bacillales</taxon>
        <taxon>Bacillaceae</taxon>
        <taxon>Oceanobacillus</taxon>
    </lineage>
</organism>